<reference evidence="1" key="1">
    <citation type="submission" date="2024-03" db="EMBL/GenBank/DDBJ databases">
        <title>Whole genome sequecning of epiphytes from Marcgravia umbellata leaves.</title>
        <authorList>
            <person name="Kumar G."/>
            <person name="Savka M.A."/>
        </authorList>
    </citation>
    <scope>NUCLEOTIDE SEQUENCE</scope>
    <source>
        <strain evidence="1">RIT_BL5</strain>
    </source>
</reference>
<keyword evidence="2" id="KW-1185">Reference proteome</keyword>
<evidence type="ECO:0000313" key="1">
    <source>
        <dbReference type="EMBL" id="MEJ8305382.1"/>
    </source>
</evidence>
<comment type="caution">
    <text evidence="1">The sequence shown here is derived from an EMBL/GenBank/DDBJ whole genome shotgun (WGS) entry which is preliminary data.</text>
</comment>
<dbReference type="Proteomes" id="UP001380953">
    <property type="component" value="Unassembled WGS sequence"/>
</dbReference>
<dbReference type="EMBL" id="JBBKAR010000042">
    <property type="protein sequence ID" value="MEJ8305382.1"/>
    <property type="molecule type" value="Genomic_DNA"/>
</dbReference>
<protein>
    <submittedName>
        <fullName evidence="1">Uncharacterized protein</fullName>
    </submittedName>
</protein>
<sequence length="181" mass="19750">MNLWYDMAMNAVYLLGSLLFLAGYMEFGSALFLAGNGVALVRALSSAPQRSQLEKGHEILPLLLYLVGSCFFYVRDIYPGTVLFIAGSLYVLVYLLVPAIRKRDAAALRSLIPLALSLIGCLFFLTSVRVVGTLLFIVSNGMLLNRSLDRLIGSRLPKRAVQAAKLSSAETEVPAPSESFK</sequence>
<proteinExistence type="predicted"/>
<evidence type="ECO:0000313" key="2">
    <source>
        <dbReference type="Proteomes" id="UP001380953"/>
    </source>
</evidence>
<organism evidence="1 2">
    <name type="scientific">Saccharibacillus sacchari</name>
    <dbReference type="NCBI Taxonomy" id="456493"/>
    <lineage>
        <taxon>Bacteria</taxon>
        <taxon>Bacillati</taxon>
        <taxon>Bacillota</taxon>
        <taxon>Bacilli</taxon>
        <taxon>Bacillales</taxon>
        <taxon>Paenibacillaceae</taxon>
        <taxon>Saccharibacillus</taxon>
    </lineage>
</organism>
<gene>
    <name evidence="1" type="ORF">WKI47_15850</name>
</gene>
<name>A0ACC6PER7_9BACL</name>
<accession>A0ACC6PER7</accession>